<proteinExistence type="predicted"/>
<gene>
    <name evidence="1" type="ORF">ElyMa_004283500</name>
</gene>
<sequence length="83" mass="8827">MMSFGLQHCFTGPSASSMTRLSDTIMICQRWMETGKESELTGEGSATEWAGDAGGLSPLMSGCHLSLVSKSRPDDALKDVALD</sequence>
<protein>
    <submittedName>
        <fullName evidence="1">Uncharacterized protein</fullName>
    </submittedName>
</protein>
<dbReference type="EMBL" id="BMAT01008633">
    <property type="protein sequence ID" value="GFR89603.1"/>
    <property type="molecule type" value="Genomic_DNA"/>
</dbReference>
<reference evidence="1 2" key="1">
    <citation type="journal article" date="2021" name="Elife">
        <title>Chloroplast acquisition without the gene transfer in kleptoplastic sea slugs, Plakobranchus ocellatus.</title>
        <authorList>
            <person name="Maeda T."/>
            <person name="Takahashi S."/>
            <person name="Yoshida T."/>
            <person name="Shimamura S."/>
            <person name="Takaki Y."/>
            <person name="Nagai Y."/>
            <person name="Toyoda A."/>
            <person name="Suzuki Y."/>
            <person name="Arimoto A."/>
            <person name="Ishii H."/>
            <person name="Satoh N."/>
            <person name="Nishiyama T."/>
            <person name="Hasebe M."/>
            <person name="Maruyama T."/>
            <person name="Minagawa J."/>
            <person name="Obokata J."/>
            <person name="Shigenobu S."/>
        </authorList>
    </citation>
    <scope>NUCLEOTIDE SEQUENCE [LARGE SCALE GENOMIC DNA]</scope>
</reference>
<comment type="caution">
    <text evidence="1">The sequence shown here is derived from an EMBL/GenBank/DDBJ whole genome shotgun (WGS) entry which is preliminary data.</text>
</comment>
<evidence type="ECO:0000313" key="2">
    <source>
        <dbReference type="Proteomes" id="UP000762676"/>
    </source>
</evidence>
<name>A0AAV4GUN8_9GAST</name>
<keyword evidence="2" id="KW-1185">Reference proteome</keyword>
<accession>A0AAV4GUN8</accession>
<dbReference type="AlphaFoldDB" id="A0AAV4GUN8"/>
<organism evidence="1 2">
    <name type="scientific">Elysia marginata</name>
    <dbReference type="NCBI Taxonomy" id="1093978"/>
    <lineage>
        <taxon>Eukaryota</taxon>
        <taxon>Metazoa</taxon>
        <taxon>Spiralia</taxon>
        <taxon>Lophotrochozoa</taxon>
        <taxon>Mollusca</taxon>
        <taxon>Gastropoda</taxon>
        <taxon>Heterobranchia</taxon>
        <taxon>Euthyneura</taxon>
        <taxon>Panpulmonata</taxon>
        <taxon>Sacoglossa</taxon>
        <taxon>Placobranchoidea</taxon>
        <taxon>Plakobranchidae</taxon>
        <taxon>Elysia</taxon>
    </lineage>
</organism>
<dbReference type="Proteomes" id="UP000762676">
    <property type="component" value="Unassembled WGS sequence"/>
</dbReference>
<evidence type="ECO:0000313" key="1">
    <source>
        <dbReference type="EMBL" id="GFR89603.1"/>
    </source>
</evidence>